<accession>A0ABR3K367</accession>
<feature type="chain" id="PRO_5045162949" evidence="1">
    <location>
        <begin position="18"/>
        <end position="68"/>
    </location>
</feature>
<evidence type="ECO:0000313" key="3">
    <source>
        <dbReference type="Proteomes" id="UP001558632"/>
    </source>
</evidence>
<evidence type="ECO:0000313" key="2">
    <source>
        <dbReference type="EMBL" id="KAL1226553.1"/>
    </source>
</evidence>
<evidence type="ECO:0000256" key="1">
    <source>
        <dbReference type="SAM" id="SignalP"/>
    </source>
</evidence>
<keyword evidence="3" id="KW-1185">Reference proteome</keyword>
<sequence>MTLCLFASVNFLRLVFALDTLAAPARKASASSLPLAHDCTARHVQVKMLNPSQTAFTSVSRIECFIHS</sequence>
<keyword evidence="1" id="KW-0732">Signal</keyword>
<dbReference type="EMBL" id="JBEUSY010000566">
    <property type="protein sequence ID" value="KAL1226553.1"/>
    <property type="molecule type" value="Genomic_DNA"/>
</dbReference>
<reference evidence="2 3" key="1">
    <citation type="submission" date="2024-07" db="EMBL/GenBank/DDBJ databases">
        <title>Enhanced genomic and transcriptomic resources for Trichinella pseudospiralis and T. spiralis underpin the discovery of pronounced molecular differences between stages and species.</title>
        <authorList>
            <person name="Pasi K.K."/>
            <person name="La Rosa G."/>
            <person name="Gomez-Morales M.A."/>
            <person name="Tosini F."/>
            <person name="Sumanam S."/>
            <person name="Young N.D."/>
            <person name="Chang B.C."/>
            <person name="Robin G.B."/>
        </authorList>
    </citation>
    <scope>NUCLEOTIDE SEQUENCE [LARGE SCALE GENOMIC DNA]</scope>
    <source>
        <strain evidence="2">ISS534</strain>
    </source>
</reference>
<name>A0ABR3K367_TRISP</name>
<proteinExistence type="predicted"/>
<protein>
    <submittedName>
        <fullName evidence="2">Centrosomal protein of</fullName>
    </submittedName>
</protein>
<organism evidence="2 3">
    <name type="scientific">Trichinella spiralis</name>
    <name type="common">Trichina worm</name>
    <dbReference type="NCBI Taxonomy" id="6334"/>
    <lineage>
        <taxon>Eukaryota</taxon>
        <taxon>Metazoa</taxon>
        <taxon>Ecdysozoa</taxon>
        <taxon>Nematoda</taxon>
        <taxon>Enoplea</taxon>
        <taxon>Dorylaimia</taxon>
        <taxon>Trichinellida</taxon>
        <taxon>Trichinellidae</taxon>
        <taxon>Trichinella</taxon>
    </lineage>
</organism>
<feature type="signal peptide" evidence="1">
    <location>
        <begin position="1"/>
        <end position="17"/>
    </location>
</feature>
<gene>
    <name evidence="2" type="ORF">TSPI_08203</name>
</gene>
<comment type="caution">
    <text evidence="2">The sequence shown here is derived from an EMBL/GenBank/DDBJ whole genome shotgun (WGS) entry which is preliminary data.</text>
</comment>
<dbReference type="Proteomes" id="UP001558632">
    <property type="component" value="Unassembled WGS sequence"/>
</dbReference>